<dbReference type="GO" id="GO:0003677">
    <property type="term" value="F:DNA binding"/>
    <property type="evidence" value="ECO:0007669"/>
    <property type="project" value="InterPro"/>
</dbReference>
<dbReference type="AlphaFoldDB" id="A0A381SDA6"/>
<keyword evidence="3" id="KW-0378">Hydrolase</keyword>
<dbReference type="InterPro" id="IPR003180">
    <property type="entry name" value="MPG"/>
</dbReference>
<dbReference type="NCBIfam" id="TIGR00567">
    <property type="entry name" value="3mg"/>
    <property type="match status" value="1"/>
</dbReference>
<keyword evidence="2" id="KW-0227">DNA damage</keyword>
<dbReference type="Gene3D" id="3.10.300.10">
    <property type="entry name" value="Methylpurine-DNA glycosylase (MPG)"/>
    <property type="match status" value="1"/>
</dbReference>
<sequence length="214" mass="23638">MRNANQHDQTPRLSRVFYHRNVISVARSLLGQRLVSQVDDSRVSGIIVETEAYLGTIDKAAHTYRGCRTARNETMWGPGGNAYVYFVYGMHHCVNVVAGDPEEPVAVLLRALEPDGGTDVMFARRDAARRSIDLCSGPGKLCQALGITLAIDGEDLVGGKMLFIEALRKRSLPTAAIGCGPRVGVNYAEEWQHKPLRFWVQGNRNVSRQMGTKI</sequence>
<dbReference type="InterPro" id="IPR036995">
    <property type="entry name" value="MPG_sf"/>
</dbReference>
<dbReference type="FunFam" id="3.10.300.10:FF:000001">
    <property type="entry name" value="Putative 3-methyladenine DNA glycosylase"/>
    <property type="match status" value="1"/>
</dbReference>
<evidence type="ECO:0008006" key="6">
    <source>
        <dbReference type="Google" id="ProtNLM"/>
    </source>
</evidence>
<name>A0A381SDA6_9ZZZZ</name>
<dbReference type="GO" id="GO:0003905">
    <property type="term" value="F:alkylbase DNA N-glycosylase activity"/>
    <property type="evidence" value="ECO:0007669"/>
    <property type="project" value="InterPro"/>
</dbReference>
<dbReference type="PANTHER" id="PTHR10429">
    <property type="entry name" value="DNA-3-METHYLADENINE GLYCOSYLASE"/>
    <property type="match status" value="1"/>
</dbReference>
<evidence type="ECO:0000256" key="3">
    <source>
        <dbReference type="ARBA" id="ARBA00022801"/>
    </source>
</evidence>
<keyword evidence="4" id="KW-0234">DNA repair</keyword>
<dbReference type="PANTHER" id="PTHR10429:SF0">
    <property type="entry name" value="DNA-3-METHYLADENINE GLYCOSYLASE"/>
    <property type="match status" value="1"/>
</dbReference>
<evidence type="ECO:0000256" key="4">
    <source>
        <dbReference type="ARBA" id="ARBA00023204"/>
    </source>
</evidence>
<dbReference type="EMBL" id="UINC01002907">
    <property type="protein sequence ID" value="SVA01474.1"/>
    <property type="molecule type" value="Genomic_DNA"/>
</dbReference>
<dbReference type="Pfam" id="PF02245">
    <property type="entry name" value="Pur_DNA_glyco"/>
    <property type="match status" value="1"/>
</dbReference>
<comment type="similarity">
    <text evidence="1">Belongs to the DNA glycosylase MPG family.</text>
</comment>
<dbReference type="GO" id="GO:0006284">
    <property type="term" value="P:base-excision repair"/>
    <property type="evidence" value="ECO:0007669"/>
    <property type="project" value="InterPro"/>
</dbReference>
<dbReference type="CDD" id="cd00540">
    <property type="entry name" value="AAG"/>
    <property type="match status" value="1"/>
</dbReference>
<gene>
    <name evidence="5" type="ORF">METZ01_LOCUS54328</name>
</gene>
<reference evidence="5" key="1">
    <citation type="submission" date="2018-05" db="EMBL/GenBank/DDBJ databases">
        <authorList>
            <person name="Lanie J.A."/>
            <person name="Ng W.-L."/>
            <person name="Kazmierczak K.M."/>
            <person name="Andrzejewski T.M."/>
            <person name="Davidsen T.M."/>
            <person name="Wayne K.J."/>
            <person name="Tettelin H."/>
            <person name="Glass J.I."/>
            <person name="Rusch D."/>
            <person name="Podicherti R."/>
            <person name="Tsui H.-C.T."/>
            <person name="Winkler M.E."/>
        </authorList>
    </citation>
    <scope>NUCLEOTIDE SEQUENCE</scope>
</reference>
<evidence type="ECO:0000256" key="1">
    <source>
        <dbReference type="ARBA" id="ARBA00009232"/>
    </source>
</evidence>
<dbReference type="HAMAP" id="MF_00527">
    <property type="entry name" value="3MGH"/>
    <property type="match status" value="1"/>
</dbReference>
<accession>A0A381SDA6</accession>
<dbReference type="SUPFAM" id="SSF50486">
    <property type="entry name" value="FMT C-terminal domain-like"/>
    <property type="match status" value="1"/>
</dbReference>
<evidence type="ECO:0000256" key="2">
    <source>
        <dbReference type="ARBA" id="ARBA00022763"/>
    </source>
</evidence>
<proteinExistence type="inferred from homology"/>
<evidence type="ECO:0000313" key="5">
    <source>
        <dbReference type="EMBL" id="SVA01474.1"/>
    </source>
</evidence>
<protein>
    <recommendedName>
        <fullName evidence="6">3-methyladenine DNA glycosylase</fullName>
    </recommendedName>
</protein>
<dbReference type="InterPro" id="IPR011034">
    <property type="entry name" value="Formyl_transferase-like_C_sf"/>
</dbReference>
<organism evidence="5">
    <name type="scientific">marine metagenome</name>
    <dbReference type="NCBI Taxonomy" id="408172"/>
    <lineage>
        <taxon>unclassified sequences</taxon>
        <taxon>metagenomes</taxon>
        <taxon>ecological metagenomes</taxon>
    </lineage>
</organism>
<dbReference type="NCBIfam" id="NF002003">
    <property type="entry name" value="PRK00802.1-3"/>
    <property type="match status" value="1"/>
</dbReference>